<dbReference type="Proteomes" id="UP000094444">
    <property type="component" value="Unassembled WGS sequence"/>
</dbReference>
<name>A0A2P5HHM8_DIAHE</name>
<organism evidence="2 3">
    <name type="scientific">Diaporthe helianthi</name>
    <dbReference type="NCBI Taxonomy" id="158607"/>
    <lineage>
        <taxon>Eukaryota</taxon>
        <taxon>Fungi</taxon>
        <taxon>Dikarya</taxon>
        <taxon>Ascomycota</taxon>
        <taxon>Pezizomycotina</taxon>
        <taxon>Sordariomycetes</taxon>
        <taxon>Sordariomycetidae</taxon>
        <taxon>Diaporthales</taxon>
        <taxon>Diaporthaceae</taxon>
        <taxon>Diaporthe</taxon>
    </lineage>
</organism>
<feature type="non-terminal residue" evidence="2">
    <location>
        <position position="992"/>
    </location>
</feature>
<comment type="caution">
    <text evidence="2">The sequence shown here is derived from an EMBL/GenBank/DDBJ whole genome shotgun (WGS) entry which is preliminary data.</text>
</comment>
<keyword evidence="3" id="KW-1185">Reference proteome</keyword>
<evidence type="ECO:0000313" key="2">
    <source>
        <dbReference type="EMBL" id="POS69752.1"/>
    </source>
</evidence>
<dbReference type="InParanoid" id="A0A2P5HHM8"/>
<feature type="compositionally biased region" description="Basic residues" evidence="1">
    <location>
        <begin position="315"/>
        <end position="330"/>
    </location>
</feature>
<reference evidence="2" key="1">
    <citation type="submission" date="2017-09" db="EMBL/GenBank/DDBJ databases">
        <title>Polyketide synthases of a Diaporthe helianthi virulent isolate.</title>
        <authorList>
            <person name="Baroncelli R."/>
        </authorList>
    </citation>
    <scope>NUCLEOTIDE SEQUENCE [LARGE SCALE GENOMIC DNA]</scope>
    <source>
        <strain evidence="2">7/96</strain>
    </source>
</reference>
<evidence type="ECO:0000313" key="3">
    <source>
        <dbReference type="Proteomes" id="UP000094444"/>
    </source>
</evidence>
<sequence>MVKIGNPQCQALSLSNSERCLAQATAYNDLFCAYHAKVCFGLYMGYKRRNAELDKSRVDGPAFLTKSSGTPPANLSFKNLKDPAELHEIQSYLFRQYVLLGAVITARQLHHKHFFSLEMDYGHKVYLEKLQARHTGTLRALERIEQRISTVLYEREQWYKWVKATQAEEEATREKEQKKVKLEAAMFQRHWKDLQSRLKSMRDKEDTLRQNAYLDQVWRERIASANENEGGDEDWDPIEDILAEEREKYLDLIRQFLWFEPKETNDDSAEEEEREPQTEETDTPAPQTQVTAAPVTVEDFDEEEVEGTPSEVKKSKTKSKGKNKNRKKGKNPAAPVTPAPKPSSQLTTAKGPINQVEVGKGHIESQEEVRKRLREGVVRDHSGLCGPQILGTIQNPFKTQDRTAPLPEEDIDKLVSDIAEIKALLLCRTLLSHATLVPAALRAKSVEEFIEDPSISHTDLRDLCLKVDQPKLQELRDACADFARGDNPDPPPPEEELEVLSTEEALRRNLMYGDMKAMGLFAKLMSKTSKRLVAAEYPGSSEKKSKDKRMKITVCGKTIWNHASEAAMARDGWLQFSVMAKDCSFEDAVLLCRNWDEFYELQTLVSWHFFPSAKWASWSRNAMTEQLLHMGFIPFHVQLGADLKTTRSQIGSKGKLRRQHHVEECCNLICAHMKRGDPVTNRFIDYCIMQAGYLQILVRDGKTKQILYAPKEEDTRWIRRVKSGLGRASKNKFEVTQAVDGNLLRTLDRLRRWRFSFDAHYEIYVWDLAPGESPVELFRDLTDLTQDKDTKRVRQIRPGEEAQSVYNVVTGPTARYGIRVNRPGETRTMVPAEITEDKARRSPYALYNEADVAEDEVLFGGGRDQGLFKPIRNPMVVMEKSGMTQTMIQYGASLIDGVDVDDMGEDGVGETSKKMEASVSVKEDSDARHFIHSVPPIWRHAYFEINRKFGQHGGERENMLERLDFFAQKLEMSGRELQQLSEYELMERDRAY</sequence>
<evidence type="ECO:0000256" key="1">
    <source>
        <dbReference type="SAM" id="MobiDB-lite"/>
    </source>
</evidence>
<dbReference type="AlphaFoldDB" id="A0A2P5HHM8"/>
<feature type="compositionally biased region" description="Acidic residues" evidence="1">
    <location>
        <begin position="266"/>
        <end position="282"/>
    </location>
</feature>
<feature type="region of interest" description="Disordered" evidence="1">
    <location>
        <begin position="261"/>
        <end position="363"/>
    </location>
</feature>
<protein>
    <submittedName>
        <fullName evidence="2">Uncharacterized protein</fullName>
    </submittedName>
</protein>
<dbReference type="EMBL" id="MAVT02002015">
    <property type="protein sequence ID" value="POS69752.1"/>
    <property type="molecule type" value="Genomic_DNA"/>
</dbReference>
<dbReference type="OrthoDB" id="5326588at2759"/>
<proteinExistence type="predicted"/>
<gene>
    <name evidence="2" type="ORF">DHEL01_v211854</name>
</gene>
<accession>A0A2P5HHM8</accession>